<gene>
    <name evidence="19" type="ORF">SAY87_027526</name>
</gene>
<evidence type="ECO:0000259" key="16">
    <source>
        <dbReference type="PROSITE" id="PS50004"/>
    </source>
</evidence>
<feature type="region of interest" description="Disordered" evidence="14">
    <location>
        <begin position="545"/>
        <end position="571"/>
    </location>
</feature>
<dbReference type="InterPro" id="IPR039010">
    <property type="entry name" value="Synaptotagmin_SMP"/>
</dbReference>
<dbReference type="GO" id="GO:0003723">
    <property type="term" value="F:RNA binding"/>
    <property type="evidence" value="ECO:0007669"/>
    <property type="project" value="UniProtKB-UniRule"/>
</dbReference>
<dbReference type="InterPro" id="IPR000008">
    <property type="entry name" value="C2_dom"/>
</dbReference>
<dbReference type="FunFam" id="2.60.40.150:FF:000102">
    <property type="entry name" value="Synaptotagmin-2 isoform A"/>
    <property type="match status" value="1"/>
</dbReference>
<evidence type="ECO:0000259" key="18">
    <source>
        <dbReference type="PROSITE" id="PS51847"/>
    </source>
</evidence>
<dbReference type="InterPro" id="IPR012677">
    <property type="entry name" value="Nucleotide-bd_a/b_plait_sf"/>
</dbReference>
<accession>A0AAN7PI32</accession>
<dbReference type="FunFam" id="3.30.70.330:FF:000361">
    <property type="entry name" value="28 kDa ribonucleoprotein, chloroplastic"/>
    <property type="match status" value="1"/>
</dbReference>
<evidence type="ECO:0000256" key="9">
    <source>
        <dbReference type="ARBA" id="ARBA00022989"/>
    </source>
</evidence>
<dbReference type="InterPro" id="IPR035979">
    <property type="entry name" value="RBD_domain_sf"/>
</dbReference>
<dbReference type="InterPro" id="IPR045050">
    <property type="entry name" value="Synaptotagmin_plant"/>
</dbReference>
<dbReference type="SMART" id="SM00239">
    <property type="entry name" value="C2"/>
    <property type="match status" value="2"/>
</dbReference>
<evidence type="ECO:0000259" key="17">
    <source>
        <dbReference type="PROSITE" id="PS50102"/>
    </source>
</evidence>
<dbReference type="CDD" id="cd00030">
    <property type="entry name" value="C2"/>
    <property type="match status" value="2"/>
</dbReference>
<keyword evidence="8 13" id="KW-0694">RNA-binding</keyword>
<feature type="domain" description="C2" evidence="16">
    <location>
        <begin position="241"/>
        <end position="364"/>
    </location>
</feature>
<dbReference type="GO" id="GO:0046872">
    <property type="term" value="F:metal ion binding"/>
    <property type="evidence" value="ECO:0007669"/>
    <property type="project" value="UniProtKB-KW"/>
</dbReference>
<evidence type="ECO:0000256" key="3">
    <source>
        <dbReference type="ARBA" id="ARBA00022448"/>
    </source>
</evidence>
<evidence type="ECO:0000256" key="8">
    <source>
        <dbReference type="ARBA" id="ARBA00022884"/>
    </source>
</evidence>
<dbReference type="GO" id="GO:0005783">
    <property type="term" value="C:endoplasmic reticulum"/>
    <property type="evidence" value="ECO:0007669"/>
    <property type="project" value="TreeGrafter"/>
</dbReference>
<dbReference type="CDD" id="cd21677">
    <property type="entry name" value="SMP_SYT"/>
    <property type="match status" value="1"/>
</dbReference>
<keyword evidence="3" id="KW-0813">Transport</keyword>
<dbReference type="InterPro" id="IPR031468">
    <property type="entry name" value="SMP_LBD"/>
</dbReference>
<evidence type="ECO:0000256" key="2">
    <source>
        <dbReference type="ARBA" id="ARBA00006996"/>
    </source>
</evidence>
<dbReference type="GO" id="GO:0006869">
    <property type="term" value="P:lipid transport"/>
    <property type="evidence" value="ECO:0007669"/>
    <property type="project" value="UniProtKB-KW"/>
</dbReference>
<evidence type="ECO:0000256" key="6">
    <source>
        <dbReference type="ARBA" id="ARBA00022737"/>
    </source>
</evidence>
<dbReference type="Proteomes" id="UP001345219">
    <property type="component" value="Chromosome 21"/>
</dbReference>
<dbReference type="Gene3D" id="3.30.70.330">
    <property type="match status" value="1"/>
</dbReference>
<evidence type="ECO:0000256" key="12">
    <source>
        <dbReference type="ARBA" id="ARBA00023136"/>
    </source>
</evidence>
<dbReference type="Gene3D" id="2.60.40.150">
    <property type="entry name" value="C2 domain"/>
    <property type="match status" value="2"/>
</dbReference>
<evidence type="ECO:0000256" key="14">
    <source>
        <dbReference type="SAM" id="MobiDB-lite"/>
    </source>
</evidence>
<dbReference type="PROSITE" id="PS50004">
    <property type="entry name" value="C2"/>
    <property type="match status" value="2"/>
</dbReference>
<dbReference type="SUPFAM" id="SSF49562">
    <property type="entry name" value="C2 domain (Calcium/lipid-binding domain, CaLB)"/>
    <property type="match status" value="2"/>
</dbReference>
<dbReference type="PRINTS" id="PR00360">
    <property type="entry name" value="C2DOMAIN"/>
</dbReference>
<dbReference type="InterPro" id="IPR048289">
    <property type="entry name" value="RRM2_NsCP33-like"/>
</dbReference>
<dbReference type="GO" id="GO:0016020">
    <property type="term" value="C:membrane"/>
    <property type="evidence" value="ECO:0007669"/>
    <property type="project" value="UniProtKB-SubCell"/>
</dbReference>
<dbReference type="EMBL" id="JAXIOK010000018">
    <property type="protein sequence ID" value="KAK4750077.1"/>
    <property type="molecule type" value="Genomic_DNA"/>
</dbReference>
<dbReference type="CDD" id="cd21608">
    <property type="entry name" value="RRM2_NsCP33_like"/>
    <property type="match status" value="1"/>
</dbReference>
<evidence type="ECO:0000256" key="15">
    <source>
        <dbReference type="SAM" id="Phobius"/>
    </source>
</evidence>
<dbReference type="AlphaFoldDB" id="A0AAN7PI32"/>
<evidence type="ECO:0000313" key="20">
    <source>
        <dbReference type="Proteomes" id="UP001345219"/>
    </source>
</evidence>
<keyword evidence="10" id="KW-0445">Lipid transport</keyword>
<keyword evidence="4 15" id="KW-0812">Transmembrane</keyword>
<organism evidence="19 20">
    <name type="scientific">Trapa incisa</name>
    <dbReference type="NCBI Taxonomy" id="236973"/>
    <lineage>
        <taxon>Eukaryota</taxon>
        <taxon>Viridiplantae</taxon>
        <taxon>Streptophyta</taxon>
        <taxon>Embryophyta</taxon>
        <taxon>Tracheophyta</taxon>
        <taxon>Spermatophyta</taxon>
        <taxon>Magnoliopsida</taxon>
        <taxon>eudicotyledons</taxon>
        <taxon>Gunneridae</taxon>
        <taxon>Pentapetalae</taxon>
        <taxon>rosids</taxon>
        <taxon>malvids</taxon>
        <taxon>Myrtales</taxon>
        <taxon>Lythraceae</taxon>
        <taxon>Trapa</taxon>
    </lineage>
</organism>
<dbReference type="Pfam" id="PF00076">
    <property type="entry name" value="RRM_1"/>
    <property type="match status" value="1"/>
</dbReference>
<keyword evidence="5" id="KW-0479">Metal-binding</keyword>
<dbReference type="PANTHER" id="PTHR10774:SF217">
    <property type="entry name" value="OS06G0685300 PROTEIN"/>
    <property type="match status" value="1"/>
</dbReference>
<keyword evidence="12 15" id="KW-0472">Membrane</keyword>
<dbReference type="InterPro" id="IPR035892">
    <property type="entry name" value="C2_domain_sf"/>
</dbReference>
<dbReference type="Pfam" id="PF17047">
    <property type="entry name" value="SMP_LBD"/>
    <property type="match status" value="1"/>
</dbReference>
<evidence type="ECO:0000256" key="5">
    <source>
        <dbReference type="ARBA" id="ARBA00022723"/>
    </source>
</evidence>
<dbReference type="PROSITE" id="PS50102">
    <property type="entry name" value="RRM"/>
    <property type="match status" value="1"/>
</dbReference>
<feature type="domain" description="SMP-LTD" evidence="18">
    <location>
        <begin position="68"/>
        <end position="250"/>
    </location>
</feature>
<evidence type="ECO:0000256" key="11">
    <source>
        <dbReference type="ARBA" id="ARBA00023121"/>
    </source>
</evidence>
<dbReference type="Pfam" id="PF00168">
    <property type="entry name" value="C2"/>
    <property type="match status" value="2"/>
</dbReference>
<proteinExistence type="inferred from homology"/>
<evidence type="ECO:0000256" key="7">
    <source>
        <dbReference type="ARBA" id="ARBA00022837"/>
    </source>
</evidence>
<evidence type="ECO:0000256" key="4">
    <source>
        <dbReference type="ARBA" id="ARBA00022692"/>
    </source>
</evidence>
<dbReference type="GO" id="GO:0008289">
    <property type="term" value="F:lipid binding"/>
    <property type="evidence" value="ECO:0007669"/>
    <property type="project" value="UniProtKB-KW"/>
</dbReference>
<keyword evidence="6" id="KW-0677">Repeat</keyword>
<dbReference type="InterPro" id="IPR000504">
    <property type="entry name" value="RRM_dom"/>
</dbReference>
<feature type="transmembrane region" description="Helical" evidence="15">
    <location>
        <begin position="7"/>
        <end position="28"/>
    </location>
</feature>
<dbReference type="SMART" id="SM00360">
    <property type="entry name" value="RRM"/>
    <property type="match status" value="1"/>
</dbReference>
<evidence type="ECO:0000313" key="19">
    <source>
        <dbReference type="EMBL" id="KAK4750077.1"/>
    </source>
</evidence>
<evidence type="ECO:0000256" key="13">
    <source>
        <dbReference type="PROSITE-ProRule" id="PRU00176"/>
    </source>
</evidence>
<dbReference type="SUPFAM" id="SSF54928">
    <property type="entry name" value="RNA-binding domain, RBD"/>
    <property type="match status" value="1"/>
</dbReference>
<sequence>MELLTRLLEMVGFVIGVPVGLLIGYLLFLHPQCFDVKKGPVVRPLHELDTSSLLELRPEVPLWVKHPDCERSDWMNKFISHMWPYLHTAICNMIRSTVEPLFAEYIGKYQIKSLYLENLTLGTQPPYFHGIKVHESNGNELVLEPAVRWAGNPDISLVLKISFFRIRLQLVDVQVFAIPRIILKPLVPTIPCFESIAVSLLEKPRIDFGLNIMKVDVMSIPGLYQYIQDIIRKQVASFYHWPQTVDIQILDSSVGATKKPVGILHVKVMRAVKLLKMDILGASDPYVIVSLSGERIHARRTSVKMKTLNPEWNENFKLTVKDLQSQVLELHVYDWEKIGPHDKLGMQVVPLGILTPHSAKEFTLDLLENQNPNDPHNKKARGKLIVELKFVPFREEHRRFSGPLDTHVRNQSGTLSISEDESFSGPGLLVVTVVGAQDVVGKNHNNPFAVILFRGERRRSKVIKRTQDPCWNEEFQFMLDEAPLTEFIRVEVMSKQRRFGFLSKESLGYTDIQLVNVVHNVHINEKFNLINSRNGTVHVDELDGRSLRVNSGPPPPRRDGPLPRMGRGSSTSANRVYVGNLSWGVDDLALETLFSEQGKVVDAKVVYDRESGRSRGFGFVTYSSAEEVDSAIETLNGVDLNGRSIRVTVAETKPRRQF</sequence>
<comment type="caution">
    <text evidence="19">The sequence shown here is derived from an EMBL/GenBank/DDBJ whole genome shotgun (WGS) entry which is preliminary data.</text>
</comment>
<evidence type="ECO:0000256" key="1">
    <source>
        <dbReference type="ARBA" id="ARBA00004167"/>
    </source>
</evidence>
<keyword evidence="9 15" id="KW-1133">Transmembrane helix</keyword>
<feature type="domain" description="RRM" evidence="17">
    <location>
        <begin position="574"/>
        <end position="652"/>
    </location>
</feature>
<keyword evidence="11" id="KW-0446">Lipid-binding</keyword>
<feature type="domain" description="C2" evidence="16">
    <location>
        <begin position="409"/>
        <end position="527"/>
    </location>
</feature>
<protein>
    <submittedName>
        <fullName evidence="19">Uncharacterized protein</fullName>
    </submittedName>
</protein>
<keyword evidence="20" id="KW-1185">Reference proteome</keyword>
<dbReference type="PROSITE" id="PS51847">
    <property type="entry name" value="SMP"/>
    <property type="match status" value="1"/>
</dbReference>
<evidence type="ECO:0000256" key="10">
    <source>
        <dbReference type="ARBA" id="ARBA00023055"/>
    </source>
</evidence>
<dbReference type="PANTHER" id="PTHR10774">
    <property type="entry name" value="EXTENDED SYNAPTOTAGMIN-RELATED"/>
    <property type="match status" value="1"/>
</dbReference>
<comment type="similarity">
    <text evidence="2">Belongs to the synaptotagmin family.</text>
</comment>
<keyword evidence="7" id="KW-0106">Calcium</keyword>
<name>A0AAN7PI32_9MYRT</name>
<comment type="subcellular location">
    <subcellularLocation>
        <location evidence="1">Membrane</location>
        <topology evidence="1">Single-pass membrane protein</topology>
    </subcellularLocation>
</comment>
<reference evidence="19 20" key="1">
    <citation type="journal article" date="2023" name="Hortic Res">
        <title>Pangenome of water caltrop reveals structural variations and asymmetric subgenome divergence after allopolyploidization.</title>
        <authorList>
            <person name="Zhang X."/>
            <person name="Chen Y."/>
            <person name="Wang L."/>
            <person name="Yuan Y."/>
            <person name="Fang M."/>
            <person name="Shi L."/>
            <person name="Lu R."/>
            <person name="Comes H.P."/>
            <person name="Ma Y."/>
            <person name="Chen Y."/>
            <person name="Huang G."/>
            <person name="Zhou Y."/>
            <person name="Zheng Z."/>
            <person name="Qiu Y."/>
        </authorList>
    </citation>
    <scope>NUCLEOTIDE SEQUENCE [LARGE SCALE GENOMIC DNA]</scope>
    <source>
        <tissue evidence="19">Roots</tissue>
    </source>
</reference>